<dbReference type="AlphaFoldDB" id="A0A0D3HLI6"/>
<dbReference type="Proteomes" id="UP000026960">
    <property type="component" value="Chromosome 11"/>
</dbReference>
<name>A0A0D3HLI6_9ORYZ</name>
<dbReference type="PaxDb" id="65489-OBART11G12550.1"/>
<proteinExistence type="predicted"/>
<organism evidence="2">
    <name type="scientific">Oryza barthii</name>
    <dbReference type="NCBI Taxonomy" id="65489"/>
    <lineage>
        <taxon>Eukaryota</taxon>
        <taxon>Viridiplantae</taxon>
        <taxon>Streptophyta</taxon>
        <taxon>Embryophyta</taxon>
        <taxon>Tracheophyta</taxon>
        <taxon>Spermatophyta</taxon>
        <taxon>Magnoliopsida</taxon>
        <taxon>Liliopsida</taxon>
        <taxon>Poales</taxon>
        <taxon>Poaceae</taxon>
        <taxon>BOP clade</taxon>
        <taxon>Oryzoideae</taxon>
        <taxon>Oryzeae</taxon>
        <taxon>Oryzinae</taxon>
        <taxon>Oryza</taxon>
    </lineage>
</organism>
<evidence type="ECO:0000313" key="2">
    <source>
        <dbReference type="EnsemblPlants" id="OBART11G12550.1"/>
    </source>
</evidence>
<accession>A0A0D3HLI6</accession>
<feature type="compositionally biased region" description="Low complexity" evidence="1">
    <location>
        <begin position="35"/>
        <end position="46"/>
    </location>
</feature>
<keyword evidence="3" id="KW-1185">Reference proteome</keyword>
<evidence type="ECO:0000256" key="1">
    <source>
        <dbReference type="SAM" id="MobiDB-lite"/>
    </source>
</evidence>
<dbReference type="EnsemblPlants" id="OBART11G12550.1">
    <property type="protein sequence ID" value="OBART11G12550.1"/>
    <property type="gene ID" value="OBART11G12550"/>
</dbReference>
<reference evidence="2" key="2">
    <citation type="submission" date="2015-03" db="UniProtKB">
        <authorList>
            <consortium name="EnsemblPlants"/>
        </authorList>
    </citation>
    <scope>IDENTIFICATION</scope>
</reference>
<reference evidence="2" key="1">
    <citation type="journal article" date="2009" name="Rice">
        <title>De Novo Next Generation Sequencing of Plant Genomes.</title>
        <authorList>
            <person name="Rounsley S."/>
            <person name="Marri P.R."/>
            <person name="Yu Y."/>
            <person name="He R."/>
            <person name="Sisneros N."/>
            <person name="Goicoechea J.L."/>
            <person name="Lee S.J."/>
            <person name="Angelova A."/>
            <person name="Kudrna D."/>
            <person name="Luo M."/>
            <person name="Affourtit J."/>
            <person name="Desany B."/>
            <person name="Knight J."/>
            <person name="Niazi F."/>
            <person name="Egholm M."/>
            <person name="Wing R.A."/>
        </authorList>
    </citation>
    <scope>NUCLEOTIDE SEQUENCE [LARGE SCALE GENOMIC DNA]</scope>
    <source>
        <strain evidence="2">cv. IRGC 105608</strain>
    </source>
</reference>
<dbReference type="Gramene" id="OBART11G12550.1">
    <property type="protein sequence ID" value="OBART11G12550.1"/>
    <property type="gene ID" value="OBART11G12550"/>
</dbReference>
<protein>
    <submittedName>
        <fullName evidence="2">Uncharacterized protein</fullName>
    </submittedName>
</protein>
<dbReference type="HOGENOM" id="CLU_1512816_0_0_1"/>
<sequence length="178" mass="19270">MEGGWLDYSGLLDQPRIPRAKTSLLLHPRPRRPRASLPRSLPPASSQERHPTAAAPPRPCRTRRGRPPRSILLLPTAAAMPRPSRSRRGRPPSSPPPRPAAGATLRPRRSRLRIVLLPLGSAAGATAGADFGPFSAAGTELDLGLRRRRVGLPFRQTHCLTHIIVDLGSPDSFATVQP</sequence>
<feature type="region of interest" description="Disordered" evidence="1">
    <location>
        <begin position="1"/>
        <end position="109"/>
    </location>
</feature>
<evidence type="ECO:0000313" key="3">
    <source>
        <dbReference type="Proteomes" id="UP000026960"/>
    </source>
</evidence>